<evidence type="ECO:0000259" key="4">
    <source>
        <dbReference type="PROSITE" id="PS01124"/>
    </source>
</evidence>
<keyword evidence="6" id="KW-1185">Reference proteome</keyword>
<dbReference type="InterPro" id="IPR009057">
    <property type="entry name" value="Homeodomain-like_sf"/>
</dbReference>
<evidence type="ECO:0000313" key="5">
    <source>
        <dbReference type="EMBL" id="PSJ40382.1"/>
    </source>
</evidence>
<dbReference type="PANTHER" id="PTHR46796">
    <property type="entry name" value="HTH-TYPE TRANSCRIPTIONAL ACTIVATOR RHAS-RELATED"/>
    <property type="match status" value="1"/>
</dbReference>
<dbReference type="SMART" id="SM00342">
    <property type="entry name" value="HTH_ARAC"/>
    <property type="match status" value="1"/>
</dbReference>
<keyword evidence="2" id="KW-0238">DNA-binding</keyword>
<dbReference type="PROSITE" id="PS01124">
    <property type="entry name" value="HTH_ARAC_FAMILY_2"/>
    <property type="match status" value="1"/>
</dbReference>
<dbReference type="GO" id="GO:0043565">
    <property type="term" value="F:sequence-specific DNA binding"/>
    <property type="evidence" value="ECO:0007669"/>
    <property type="project" value="InterPro"/>
</dbReference>
<dbReference type="Gene3D" id="1.10.10.60">
    <property type="entry name" value="Homeodomain-like"/>
    <property type="match status" value="1"/>
</dbReference>
<dbReference type="PROSITE" id="PS00041">
    <property type="entry name" value="HTH_ARAC_FAMILY_1"/>
    <property type="match status" value="1"/>
</dbReference>
<evidence type="ECO:0000256" key="3">
    <source>
        <dbReference type="ARBA" id="ARBA00023163"/>
    </source>
</evidence>
<evidence type="ECO:0000313" key="6">
    <source>
        <dbReference type="Proteomes" id="UP000241167"/>
    </source>
</evidence>
<dbReference type="EMBL" id="PXYI01000003">
    <property type="protein sequence ID" value="PSJ40382.1"/>
    <property type="molecule type" value="Genomic_DNA"/>
</dbReference>
<sequence length="328" mass="37346">MTLQTRQTIPILRYSTDHLPEQQRYEEWLRRDWPRTEPIYRTERTEPFNTRWESAQLGPVIFVYTEITGMHWERRAEDIRSSDFDPIIVSMMIDGLAQGDLDGRAFREPSGTLHFHDLGRPSLHVSTASRTYAIVMPRPVAEEWIGPVYDLHGLVVEEEPAAMLFSHAAQTHKALPRLDIAAAERLGRTFLELIAIAAAEVRPREAARVSPEAALRRRAEEEIERRLGSTSLTVAWLCDRLGVSRARLFRAFQSEAGIHTYILRQRLERARTALADLDRGEPIGTIAHRLGFSDPGHLSRSFRARFGMSPRDYRQLVSANSTGSPAEA</sequence>
<dbReference type="InterPro" id="IPR018060">
    <property type="entry name" value="HTH_AraC"/>
</dbReference>
<dbReference type="Proteomes" id="UP000241167">
    <property type="component" value="Unassembled WGS sequence"/>
</dbReference>
<organism evidence="5 6">
    <name type="scientific">Allosphingosinicella deserti</name>
    <dbReference type="NCBI Taxonomy" id="2116704"/>
    <lineage>
        <taxon>Bacteria</taxon>
        <taxon>Pseudomonadati</taxon>
        <taxon>Pseudomonadota</taxon>
        <taxon>Alphaproteobacteria</taxon>
        <taxon>Sphingomonadales</taxon>
        <taxon>Sphingomonadaceae</taxon>
        <taxon>Allosphingosinicella</taxon>
    </lineage>
</organism>
<accession>A0A2P7QQZ5</accession>
<name>A0A2P7QQZ5_9SPHN</name>
<keyword evidence="1" id="KW-0805">Transcription regulation</keyword>
<dbReference type="AlphaFoldDB" id="A0A2P7QQZ5"/>
<dbReference type="InterPro" id="IPR050204">
    <property type="entry name" value="AraC_XylS_family_regulators"/>
</dbReference>
<dbReference type="GO" id="GO:0003700">
    <property type="term" value="F:DNA-binding transcription factor activity"/>
    <property type="evidence" value="ECO:0007669"/>
    <property type="project" value="InterPro"/>
</dbReference>
<dbReference type="PANTHER" id="PTHR46796:SF6">
    <property type="entry name" value="ARAC SUBFAMILY"/>
    <property type="match status" value="1"/>
</dbReference>
<dbReference type="SUPFAM" id="SSF46689">
    <property type="entry name" value="Homeodomain-like"/>
    <property type="match status" value="2"/>
</dbReference>
<gene>
    <name evidence="5" type="ORF">C7I55_08545</name>
</gene>
<proteinExistence type="predicted"/>
<dbReference type="Pfam" id="PF12833">
    <property type="entry name" value="HTH_18"/>
    <property type="match status" value="1"/>
</dbReference>
<evidence type="ECO:0000256" key="2">
    <source>
        <dbReference type="ARBA" id="ARBA00023125"/>
    </source>
</evidence>
<dbReference type="InterPro" id="IPR018062">
    <property type="entry name" value="HTH_AraC-typ_CS"/>
</dbReference>
<reference evidence="5 6" key="1">
    <citation type="submission" date="2018-03" db="EMBL/GenBank/DDBJ databases">
        <title>The draft genome of Sphingosinicella sp. GL-C-18.</title>
        <authorList>
            <person name="Liu L."/>
            <person name="Li L."/>
            <person name="Liang L."/>
            <person name="Zhang X."/>
            <person name="Wang T."/>
        </authorList>
    </citation>
    <scope>NUCLEOTIDE SEQUENCE [LARGE SCALE GENOMIC DNA]</scope>
    <source>
        <strain evidence="5 6">GL-C-18</strain>
    </source>
</reference>
<protein>
    <recommendedName>
        <fullName evidence="4">HTH araC/xylS-type domain-containing protein</fullName>
    </recommendedName>
</protein>
<evidence type="ECO:0000256" key="1">
    <source>
        <dbReference type="ARBA" id="ARBA00023015"/>
    </source>
</evidence>
<feature type="domain" description="HTH araC/xylS-type" evidence="4">
    <location>
        <begin position="217"/>
        <end position="316"/>
    </location>
</feature>
<keyword evidence="3" id="KW-0804">Transcription</keyword>
<comment type="caution">
    <text evidence="5">The sequence shown here is derived from an EMBL/GenBank/DDBJ whole genome shotgun (WGS) entry which is preliminary data.</text>
</comment>